<dbReference type="RefSeq" id="XP_055883334.1">
    <property type="nucleotide sequence ID" value="XM_056027359.1"/>
</dbReference>
<reference evidence="2" key="1">
    <citation type="submission" date="2025-08" db="UniProtKB">
        <authorList>
            <consortium name="RefSeq"/>
        </authorList>
    </citation>
    <scope>IDENTIFICATION</scope>
</reference>
<dbReference type="AlphaFoldDB" id="A0A9W3A816"/>
<evidence type="ECO:0000313" key="1">
    <source>
        <dbReference type="Proteomes" id="UP001165740"/>
    </source>
</evidence>
<protein>
    <submittedName>
        <fullName evidence="2">Uncharacterized protein LOC129925891</fullName>
    </submittedName>
</protein>
<keyword evidence="1" id="KW-1185">Reference proteome</keyword>
<sequence>MSERDKLKTEEDEGLKSKGKLGDRLGAIRKLFSLQTCPYISEVRVTNMAANLVVGPPVLGRTLNLNYSSGLKLISACGPQWKVTTMHRAAPQKENVFSLTSTNTTVNAVKC</sequence>
<dbReference type="GeneID" id="129925891"/>
<name>A0A9W3A816_BIOGL</name>
<gene>
    <name evidence="2" type="primary">LOC129925891</name>
</gene>
<organism evidence="1 2">
    <name type="scientific">Biomphalaria glabrata</name>
    <name type="common">Bloodfluke planorb</name>
    <name type="synonym">Freshwater snail</name>
    <dbReference type="NCBI Taxonomy" id="6526"/>
    <lineage>
        <taxon>Eukaryota</taxon>
        <taxon>Metazoa</taxon>
        <taxon>Spiralia</taxon>
        <taxon>Lophotrochozoa</taxon>
        <taxon>Mollusca</taxon>
        <taxon>Gastropoda</taxon>
        <taxon>Heterobranchia</taxon>
        <taxon>Euthyneura</taxon>
        <taxon>Panpulmonata</taxon>
        <taxon>Hygrophila</taxon>
        <taxon>Lymnaeoidea</taxon>
        <taxon>Planorbidae</taxon>
        <taxon>Biomphalaria</taxon>
    </lineage>
</organism>
<accession>A0A9W3A816</accession>
<dbReference type="Proteomes" id="UP001165740">
    <property type="component" value="Chromosome 4"/>
</dbReference>
<evidence type="ECO:0000313" key="2">
    <source>
        <dbReference type="RefSeq" id="XP_055883334.1"/>
    </source>
</evidence>
<proteinExistence type="predicted"/>